<dbReference type="SUPFAM" id="SSF54928">
    <property type="entry name" value="RNA-binding domain, RBD"/>
    <property type="match status" value="1"/>
</dbReference>
<feature type="domain" description="RRM" evidence="3">
    <location>
        <begin position="9"/>
        <end position="87"/>
    </location>
</feature>
<evidence type="ECO:0000256" key="1">
    <source>
        <dbReference type="ARBA" id="ARBA00022884"/>
    </source>
</evidence>
<dbReference type="InterPro" id="IPR034215">
    <property type="entry name" value="RBM42_RRM"/>
</dbReference>
<accession>A0ABR4N565</accession>
<keyword evidence="5" id="KW-1185">Reference proteome</keyword>
<gene>
    <name evidence="4" type="primary">RBM42</name>
    <name evidence="4" type="ORF">HK105_205752</name>
</gene>
<dbReference type="PANTHER" id="PTHR47640">
    <property type="entry name" value="TRNA SELENOCYSTEINE 1-ASSOCIATED PROTEIN 1-RELATED-RELATED"/>
    <property type="match status" value="1"/>
</dbReference>
<dbReference type="PANTHER" id="PTHR47640:SF11">
    <property type="entry name" value="RNA-BINDING PROTEIN 42"/>
    <property type="match status" value="1"/>
</dbReference>
<proteinExistence type="predicted"/>
<evidence type="ECO:0000256" key="2">
    <source>
        <dbReference type="PROSITE-ProRule" id="PRU00176"/>
    </source>
</evidence>
<dbReference type="InterPro" id="IPR050825">
    <property type="entry name" value="RBM42_RBP45_47-like"/>
</dbReference>
<dbReference type="PROSITE" id="PS50102">
    <property type="entry name" value="RRM"/>
    <property type="match status" value="1"/>
</dbReference>
<sequence length="110" mass="12617">MLEWDDDDYRIFCGDLGNEVNDDLLAKYFSKYPSFLKAHVVRDKASGKSKGFGFVSLKDPEDFARAMREMNGKYIGNRPAKLRKSTWKDRLGDAKNLKKLASYSNVLSKK</sequence>
<comment type="caution">
    <text evidence="4">The sequence shown here is derived from an EMBL/GenBank/DDBJ whole genome shotgun (WGS) entry which is preliminary data.</text>
</comment>
<keyword evidence="1 2" id="KW-0694">RNA-binding</keyword>
<dbReference type="Gene3D" id="3.30.70.330">
    <property type="match status" value="1"/>
</dbReference>
<dbReference type="SMART" id="SM00360">
    <property type="entry name" value="RRM"/>
    <property type="match status" value="1"/>
</dbReference>
<dbReference type="InterPro" id="IPR035979">
    <property type="entry name" value="RBD_domain_sf"/>
</dbReference>
<dbReference type="Proteomes" id="UP001527925">
    <property type="component" value="Unassembled WGS sequence"/>
</dbReference>
<organism evidence="4 5">
    <name type="scientific">Polyrhizophydium stewartii</name>
    <dbReference type="NCBI Taxonomy" id="2732419"/>
    <lineage>
        <taxon>Eukaryota</taxon>
        <taxon>Fungi</taxon>
        <taxon>Fungi incertae sedis</taxon>
        <taxon>Chytridiomycota</taxon>
        <taxon>Chytridiomycota incertae sedis</taxon>
        <taxon>Chytridiomycetes</taxon>
        <taxon>Rhizophydiales</taxon>
        <taxon>Rhizophydiales incertae sedis</taxon>
        <taxon>Polyrhizophydium</taxon>
    </lineage>
</organism>
<dbReference type="InterPro" id="IPR012677">
    <property type="entry name" value="Nucleotide-bd_a/b_plait_sf"/>
</dbReference>
<dbReference type="InterPro" id="IPR000504">
    <property type="entry name" value="RRM_dom"/>
</dbReference>
<protein>
    <submittedName>
        <fullName evidence="4">RNA-binding protein 42</fullName>
    </submittedName>
</protein>
<evidence type="ECO:0000313" key="4">
    <source>
        <dbReference type="EMBL" id="KAL2914614.1"/>
    </source>
</evidence>
<name>A0ABR4N565_9FUNG</name>
<reference evidence="4 5" key="1">
    <citation type="submission" date="2023-09" db="EMBL/GenBank/DDBJ databases">
        <title>Pangenome analysis of Batrachochytrium dendrobatidis and related Chytrids.</title>
        <authorList>
            <person name="Yacoub M.N."/>
            <person name="Stajich J.E."/>
            <person name="James T.Y."/>
        </authorList>
    </citation>
    <scope>NUCLEOTIDE SEQUENCE [LARGE SCALE GENOMIC DNA]</scope>
    <source>
        <strain evidence="4 5">JEL0888</strain>
    </source>
</reference>
<dbReference type="CDD" id="cd12383">
    <property type="entry name" value="RRM_RBM42"/>
    <property type="match status" value="1"/>
</dbReference>
<dbReference type="Pfam" id="PF00076">
    <property type="entry name" value="RRM_1"/>
    <property type="match status" value="1"/>
</dbReference>
<evidence type="ECO:0000313" key="5">
    <source>
        <dbReference type="Proteomes" id="UP001527925"/>
    </source>
</evidence>
<evidence type="ECO:0000259" key="3">
    <source>
        <dbReference type="PROSITE" id="PS50102"/>
    </source>
</evidence>
<dbReference type="EMBL" id="JADGIZ020000031">
    <property type="protein sequence ID" value="KAL2914614.1"/>
    <property type="molecule type" value="Genomic_DNA"/>
</dbReference>